<dbReference type="AlphaFoldDB" id="A0A6A4RKR2"/>
<evidence type="ECO:0000313" key="2">
    <source>
        <dbReference type="Proteomes" id="UP000438429"/>
    </source>
</evidence>
<comment type="caution">
    <text evidence="1">The sequence shown here is derived from an EMBL/GenBank/DDBJ whole genome shotgun (WGS) entry which is preliminary data.</text>
</comment>
<name>A0A6A4RKR2_SCOMX</name>
<protein>
    <submittedName>
        <fullName evidence="1">Uncharacterized protein</fullName>
    </submittedName>
</protein>
<reference evidence="1 2" key="1">
    <citation type="submission" date="2019-06" db="EMBL/GenBank/DDBJ databases">
        <title>Draft genomes of female and male turbot (Scophthalmus maximus).</title>
        <authorList>
            <person name="Xu H."/>
            <person name="Xu X.-W."/>
            <person name="Shao C."/>
            <person name="Chen S."/>
        </authorList>
    </citation>
    <scope>NUCLEOTIDE SEQUENCE [LARGE SCALE GENOMIC DNA]</scope>
    <source>
        <strain evidence="1">Ysfricsl-2016a</strain>
        <tissue evidence="1">Blood</tissue>
    </source>
</reference>
<evidence type="ECO:0000313" key="1">
    <source>
        <dbReference type="EMBL" id="KAF0023076.1"/>
    </source>
</evidence>
<gene>
    <name evidence="1" type="ORF">F2P81_023706</name>
</gene>
<sequence>METVDRMLLQSRGVELAASFGKRLGGLSRTETLDWQLTLPLSSDRVPVCYIGRSVAPPVQMSHKEPAHPCAECDSD</sequence>
<dbReference type="Proteomes" id="UP000438429">
    <property type="component" value="Unassembled WGS sequence"/>
</dbReference>
<proteinExistence type="predicted"/>
<accession>A0A6A4RKR2</accession>
<organism evidence="1 2">
    <name type="scientific">Scophthalmus maximus</name>
    <name type="common">Turbot</name>
    <name type="synonym">Psetta maxima</name>
    <dbReference type="NCBI Taxonomy" id="52904"/>
    <lineage>
        <taxon>Eukaryota</taxon>
        <taxon>Metazoa</taxon>
        <taxon>Chordata</taxon>
        <taxon>Craniata</taxon>
        <taxon>Vertebrata</taxon>
        <taxon>Euteleostomi</taxon>
        <taxon>Actinopterygii</taxon>
        <taxon>Neopterygii</taxon>
        <taxon>Teleostei</taxon>
        <taxon>Neoteleostei</taxon>
        <taxon>Acanthomorphata</taxon>
        <taxon>Carangaria</taxon>
        <taxon>Pleuronectiformes</taxon>
        <taxon>Pleuronectoidei</taxon>
        <taxon>Scophthalmidae</taxon>
        <taxon>Scophthalmus</taxon>
    </lineage>
</organism>
<dbReference type="EMBL" id="VEVO01000022">
    <property type="protein sequence ID" value="KAF0023076.1"/>
    <property type="molecule type" value="Genomic_DNA"/>
</dbReference>